<keyword evidence="3" id="KW-1185">Reference proteome</keyword>
<keyword evidence="1" id="KW-0732">Signal</keyword>
<dbReference type="Proteomes" id="UP000756346">
    <property type="component" value="Unassembled WGS sequence"/>
</dbReference>
<gene>
    <name evidence="2" type="ORF">B0I36DRAFT_333087</name>
</gene>
<organism evidence="2 3">
    <name type="scientific">Microdochium trichocladiopsis</name>
    <dbReference type="NCBI Taxonomy" id="1682393"/>
    <lineage>
        <taxon>Eukaryota</taxon>
        <taxon>Fungi</taxon>
        <taxon>Dikarya</taxon>
        <taxon>Ascomycota</taxon>
        <taxon>Pezizomycotina</taxon>
        <taxon>Sordariomycetes</taxon>
        <taxon>Xylariomycetidae</taxon>
        <taxon>Xylariales</taxon>
        <taxon>Microdochiaceae</taxon>
        <taxon>Microdochium</taxon>
    </lineage>
</organism>
<dbReference type="EMBL" id="JAGTJQ010000010">
    <property type="protein sequence ID" value="KAH7020731.1"/>
    <property type="molecule type" value="Genomic_DNA"/>
</dbReference>
<dbReference type="GeneID" id="70184718"/>
<sequence length="104" mass="11919">MHVVRNPPTVILAIVAVFSTVQSAPVETAEGQVTETRNRVYIKGIECYKKDPAPPISEKEKEGDIFRGVCFNYTCWHYDQCIARGCRECNIYFNDCGDEFIRCY</sequence>
<protein>
    <recommendedName>
        <fullName evidence="4">Secreted protein</fullName>
    </recommendedName>
</protein>
<dbReference type="RefSeq" id="XP_046006932.1">
    <property type="nucleotide sequence ID" value="XM_046155172.1"/>
</dbReference>
<name>A0A9P8XUL5_9PEZI</name>
<evidence type="ECO:0000313" key="2">
    <source>
        <dbReference type="EMBL" id="KAH7020731.1"/>
    </source>
</evidence>
<evidence type="ECO:0008006" key="4">
    <source>
        <dbReference type="Google" id="ProtNLM"/>
    </source>
</evidence>
<evidence type="ECO:0000313" key="3">
    <source>
        <dbReference type="Proteomes" id="UP000756346"/>
    </source>
</evidence>
<accession>A0A9P8XUL5</accession>
<dbReference type="AlphaFoldDB" id="A0A9P8XUL5"/>
<reference evidence="2" key="1">
    <citation type="journal article" date="2021" name="Nat. Commun.">
        <title>Genetic determinants of endophytism in the Arabidopsis root mycobiome.</title>
        <authorList>
            <person name="Mesny F."/>
            <person name="Miyauchi S."/>
            <person name="Thiergart T."/>
            <person name="Pickel B."/>
            <person name="Atanasova L."/>
            <person name="Karlsson M."/>
            <person name="Huettel B."/>
            <person name="Barry K.W."/>
            <person name="Haridas S."/>
            <person name="Chen C."/>
            <person name="Bauer D."/>
            <person name="Andreopoulos W."/>
            <person name="Pangilinan J."/>
            <person name="LaButti K."/>
            <person name="Riley R."/>
            <person name="Lipzen A."/>
            <person name="Clum A."/>
            <person name="Drula E."/>
            <person name="Henrissat B."/>
            <person name="Kohler A."/>
            <person name="Grigoriev I.V."/>
            <person name="Martin F.M."/>
            <person name="Hacquard S."/>
        </authorList>
    </citation>
    <scope>NUCLEOTIDE SEQUENCE</scope>
    <source>
        <strain evidence="2">MPI-CAGE-CH-0230</strain>
    </source>
</reference>
<evidence type="ECO:0000256" key="1">
    <source>
        <dbReference type="SAM" id="SignalP"/>
    </source>
</evidence>
<dbReference type="OrthoDB" id="4711424at2759"/>
<comment type="caution">
    <text evidence="2">The sequence shown here is derived from an EMBL/GenBank/DDBJ whole genome shotgun (WGS) entry which is preliminary data.</text>
</comment>
<proteinExistence type="predicted"/>
<feature type="chain" id="PRO_5040307358" description="Secreted protein" evidence="1">
    <location>
        <begin position="24"/>
        <end position="104"/>
    </location>
</feature>
<feature type="signal peptide" evidence="1">
    <location>
        <begin position="1"/>
        <end position="23"/>
    </location>
</feature>